<keyword evidence="13" id="KW-1133">Transmembrane helix</keyword>
<sequence>MLRNQEFRSIILKLVIFQLVFGITGFLIVNESMNKLNKNIVEQNIALVGNLLKNHPELEEEIAPYLTKEIPKTNITIGQETLQKYGYNINMEKNLQPVLKNISPNLQIYMFFIILLFIIPLVFIVKEEYKKVYGKVQEIYSAAEKVVEGDFTIYLREEGEGDFNILNHQFNQMSNRLKNNLEILQKEKTFLKNTMSDISHQLKTPLSSLIMLNDLMLEEENMDLKVRLNFLEKTKIQLDRMEWLIINLLKVARIEAGAIEFKRERILLKGPVDIALSTLSYNLKEKGQSVEIIGDLNGVFYGDKDWTGEALINIIKNSIEHGREAGTIQIELEETPLFSSIIVKDNGEGIEEKDLPHIFKRFYKGKSEVKPESIGIGLNLAKLIVESQEGTISVKSKKGQGTKFTITFLKGII</sequence>
<dbReference type="GO" id="GO:0016301">
    <property type="term" value="F:kinase activity"/>
    <property type="evidence" value="ECO:0007669"/>
    <property type="project" value="UniProtKB-KW"/>
</dbReference>
<gene>
    <name evidence="16" type="ORF">KQI42_16915</name>
</gene>
<feature type="transmembrane region" description="Helical" evidence="13">
    <location>
        <begin position="12"/>
        <end position="29"/>
    </location>
</feature>
<evidence type="ECO:0000256" key="10">
    <source>
        <dbReference type="ARBA" id="ARBA00023012"/>
    </source>
</evidence>
<keyword evidence="6" id="KW-0808">Transferase</keyword>
<evidence type="ECO:0000256" key="2">
    <source>
        <dbReference type="ARBA" id="ARBA00004651"/>
    </source>
</evidence>
<evidence type="ECO:0000313" key="16">
    <source>
        <dbReference type="EMBL" id="MBU5439699.1"/>
    </source>
</evidence>
<keyword evidence="8 16" id="KW-0418">Kinase</keyword>
<feature type="transmembrane region" description="Helical" evidence="13">
    <location>
        <begin position="106"/>
        <end position="125"/>
    </location>
</feature>
<dbReference type="InterPro" id="IPR003660">
    <property type="entry name" value="HAMP_dom"/>
</dbReference>
<keyword evidence="7" id="KW-0547">Nucleotide-binding</keyword>
<dbReference type="Proteomes" id="UP000749471">
    <property type="component" value="Unassembled WGS sequence"/>
</dbReference>
<comment type="caution">
    <text evidence="16">The sequence shown here is derived from an EMBL/GenBank/DDBJ whole genome shotgun (WGS) entry which is preliminary data.</text>
</comment>
<evidence type="ECO:0000256" key="7">
    <source>
        <dbReference type="ARBA" id="ARBA00022741"/>
    </source>
</evidence>
<dbReference type="CDD" id="cd00075">
    <property type="entry name" value="HATPase"/>
    <property type="match status" value="1"/>
</dbReference>
<proteinExistence type="predicted"/>
<keyword evidence="10" id="KW-0902">Two-component regulatory system</keyword>
<evidence type="ECO:0000256" key="4">
    <source>
        <dbReference type="ARBA" id="ARBA00022475"/>
    </source>
</evidence>
<dbReference type="SMART" id="SM00388">
    <property type="entry name" value="HisKA"/>
    <property type="match status" value="1"/>
</dbReference>
<keyword evidence="5" id="KW-0597">Phosphoprotein</keyword>
<evidence type="ECO:0000256" key="12">
    <source>
        <dbReference type="SAM" id="Coils"/>
    </source>
</evidence>
<keyword evidence="4" id="KW-1003">Cell membrane</keyword>
<evidence type="ECO:0000259" key="14">
    <source>
        <dbReference type="PROSITE" id="PS50109"/>
    </source>
</evidence>
<evidence type="ECO:0000256" key="6">
    <source>
        <dbReference type="ARBA" id="ARBA00022679"/>
    </source>
</evidence>
<feature type="domain" description="Histidine kinase" evidence="14">
    <location>
        <begin position="197"/>
        <end position="412"/>
    </location>
</feature>
<dbReference type="Pfam" id="PF02518">
    <property type="entry name" value="HATPase_c"/>
    <property type="match status" value="1"/>
</dbReference>
<dbReference type="EC" id="2.7.13.3" evidence="3"/>
<comment type="subcellular location">
    <subcellularLocation>
        <location evidence="2">Cell membrane</location>
        <topology evidence="2">Multi-pass membrane protein</topology>
    </subcellularLocation>
</comment>
<evidence type="ECO:0000256" key="1">
    <source>
        <dbReference type="ARBA" id="ARBA00000085"/>
    </source>
</evidence>
<evidence type="ECO:0000259" key="15">
    <source>
        <dbReference type="PROSITE" id="PS50885"/>
    </source>
</evidence>
<dbReference type="PANTHER" id="PTHR45528">
    <property type="entry name" value="SENSOR HISTIDINE KINASE CPXA"/>
    <property type="match status" value="1"/>
</dbReference>
<dbReference type="Pfam" id="PF00512">
    <property type="entry name" value="HisKA"/>
    <property type="match status" value="1"/>
</dbReference>
<keyword evidence="9" id="KW-0067">ATP-binding</keyword>
<dbReference type="PROSITE" id="PS50885">
    <property type="entry name" value="HAMP"/>
    <property type="match status" value="1"/>
</dbReference>
<dbReference type="InterPro" id="IPR050398">
    <property type="entry name" value="HssS/ArlS-like"/>
</dbReference>
<dbReference type="CDD" id="cd06225">
    <property type="entry name" value="HAMP"/>
    <property type="match status" value="1"/>
</dbReference>
<evidence type="ECO:0000256" key="8">
    <source>
        <dbReference type="ARBA" id="ARBA00022777"/>
    </source>
</evidence>
<keyword evidence="17" id="KW-1185">Reference proteome</keyword>
<reference evidence="16 17" key="1">
    <citation type="submission" date="2021-06" db="EMBL/GenBank/DDBJ databases">
        <authorList>
            <person name="Sun Q."/>
            <person name="Li D."/>
        </authorList>
    </citation>
    <scope>NUCLEOTIDE SEQUENCE [LARGE SCALE GENOMIC DNA]</scope>
    <source>
        <strain evidence="16 17">MSJ-40</strain>
    </source>
</reference>
<dbReference type="InterPro" id="IPR005467">
    <property type="entry name" value="His_kinase_dom"/>
</dbReference>
<evidence type="ECO:0000256" key="13">
    <source>
        <dbReference type="SAM" id="Phobius"/>
    </source>
</evidence>
<feature type="domain" description="HAMP" evidence="15">
    <location>
        <begin position="136"/>
        <end position="182"/>
    </location>
</feature>
<dbReference type="EMBL" id="JAHLPM010000018">
    <property type="protein sequence ID" value="MBU5439699.1"/>
    <property type="molecule type" value="Genomic_DNA"/>
</dbReference>
<dbReference type="InterPro" id="IPR003661">
    <property type="entry name" value="HisK_dim/P_dom"/>
</dbReference>
<dbReference type="RefSeq" id="WP_216521489.1">
    <property type="nucleotide sequence ID" value="NZ_JAHLPM010000018.1"/>
</dbReference>
<name>A0ABS6EAB1_9FIRM</name>
<dbReference type="PANTHER" id="PTHR45528:SF1">
    <property type="entry name" value="SENSOR HISTIDINE KINASE CPXA"/>
    <property type="match status" value="1"/>
</dbReference>
<dbReference type="SMART" id="SM00387">
    <property type="entry name" value="HATPase_c"/>
    <property type="match status" value="1"/>
</dbReference>
<accession>A0ABS6EAB1</accession>
<feature type="coiled-coil region" evidence="12">
    <location>
        <begin position="167"/>
        <end position="194"/>
    </location>
</feature>
<keyword evidence="12" id="KW-0175">Coiled coil</keyword>
<organism evidence="16 17">
    <name type="scientific">Tissierella simiarum</name>
    <dbReference type="NCBI Taxonomy" id="2841534"/>
    <lineage>
        <taxon>Bacteria</taxon>
        <taxon>Bacillati</taxon>
        <taxon>Bacillota</taxon>
        <taxon>Tissierellia</taxon>
        <taxon>Tissierellales</taxon>
        <taxon>Tissierellaceae</taxon>
        <taxon>Tissierella</taxon>
    </lineage>
</organism>
<evidence type="ECO:0000313" key="17">
    <source>
        <dbReference type="Proteomes" id="UP000749471"/>
    </source>
</evidence>
<evidence type="ECO:0000256" key="3">
    <source>
        <dbReference type="ARBA" id="ARBA00012438"/>
    </source>
</evidence>
<dbReference type="PROSITE" id="PS50109">
    <property type="entry name" value="HIS_KIN"/>
    <property type="match status" value="1"/>
</dbReference>
<comment type="catalytic activity">
    <reaction evidence="1">
        <text>ATP + protein L-histidine = ADP + protein N-phospho-L-histidine.</text>
        <dbReference type="EC" id="2.7.13.3"/>
    </reaction>
</comment>
<protein>
    <recommendedName>
        <fullName evidence="3">histidine kinase</fullName>
        <ecNumber evidence="3">2.7.13.3</ecNumber>
    </recommendedName>
</protein>
<evidence type="ECO:0000256" key="9">
    <source>
        <dbReference type="ARBA" id="ARBA00022840"/>
    </source>
</evidence>
<keyword evidence="13" id="KW-0812">Transmembrane</keyword>
<evidence type="ECO:0000256" key="5">
    <source>
        <dbReference type="ARBA" id="ARBA00022553"/>
    </source>
</evidence>
<dbReference type="InterPro" id="IPR003594">
    <property type="entry name" value="HATPase_dom"/>
</dbReference>
<evidence type="ECO:0000256" key="11">
    <source>
        <dbReference type="ARBA" id="ARBA00023136"/>
    </source>
</evidence>
<keyword evidence="11 13" id="KW-0472">Membrane</keyword>
<dbReference type="CDD" id="cd00082">
    <property type="entry name" value="HisKA"/>
    <property type="match status" value="1"/>
</dbReference>